<keyword evidence="2" id="KW-1185">Reference proteome</keyword>
<protein>
    <submittedName>
        <fullName evidence="1">Uncharacterized protein</fullName>
    </submittedName>
</protein>
<organism evidence="1 2">
    <name type="scientific">Acanthamoeba polyphaga mimivirus Kroon</name>
    <dbReference type="NCBI Taxonomy" id="3069720"/>
    <lineage>
        <taxon>Viruses</taxon>
        <taxon>Varidnaviria</taxon>
        <taxon>Bamfordvirae</taxon>
        <taxon>Nucleocytoviricota</taxon>
        <taxon>Megaviricetes</taxon>
        <taxon>Imitervirales</taxon>
        <taxon>Mimiviridae</taxon>
        <taxon>Megamimivirinae</taxon>
        <taxon>Mimivirus</taxon>
        <taxon>Mimivirus lagoaense</taxon>
    </lineage>
</organism>
<reference evidence="1 2" key="1">
    <citation type="submission" date="2014-10" db="EMBL/GenBank/DDBJ databases">
        <title>Pan-genome analysis of Brazilian lineage A amoebal mimiviruses.</title>
        <authorList>
            <person name="Assis F.L."/>
            <person name="Abrahao J.S."/>
            <person name="Kroon E.G."/>
            <person name="Dornas F.P."/>
            <person name="Andrade K.R."/>
            <person name="Borato P.V.M."/>
            <person name="Pilotto M.R."/>
            <person name="Benamar S."/>
            <person name="LaScola B."/>
            <person name="Colson P."/>
        </authorList>
    </citation>
    <scope>NUCLEOTIDE SEQUENCE [LARGE SCALE GENOMIC DNA]</scope>
    <source>
        <strain evidence="1 2">Kroon</strain>
    </source>
</reference>
<evidence type="ECO:0000313" key="2">
    <source>
        <dbReference type="Proteomes" id="UP000240461"/>
    </source>
</evidence>
<proteinExistence type="predicted"/>
<dbReference type="EMBL" id="KM982402">
    <property type="protein sequence ID" value="AKI79755.1"/>
    <property type="molecule type" value="Genomic_DNA"/>
</dbReference>
<dbReference type="Proteomes" id="UP000240461">
    <property type="component" value="Segment"/>
</dbReference>
<accession>A0A0G2Y203</accession>
<evidence type="ECO:0000313" key="1">
    <source>
        <dbReference type="EMBL" id="AKI79755.1"/>
    </source>
</evidence>
<dbReference type="KEGG" id="vg:80513553"/>
<name>A0A0G2Y203_9VIRU</name>
<sequence>MNIFTFPCEIYHYIATISNMKPHHILDWIKSDEEFYGPIFYELYNKKIKEKIRLQNSVVAKPFIPQSKLNVEFEQETGYKNHESIPIKLGSVDIGYLIRCETHWSMVCYIPKNIKITVETIEKFPAYVIDDGSNGLITWIHLDKQINISQAICEVWQAREFMRMNV</sequence>